<protein>
    <submittedName>
        <fullName evidence="1">Uncharacterized protein</fullName>
    </submittedName>
</protein>
<evidence type="ECO:0000313" key="2">
    <source>
        <dbReference type="Proteomes" id="UP000231791"/>
    </source>
</evidence>
<dbReference type="KEGG" id="slx:SLAV_14825"/>
<accession>A0A2K8PDM8</accession>
<evidence type="ECO:0000313" key="1">
    <source>
        <dbReference type="EMBL" id="ATZ24819.1"/>
    </source>
</evidence>
<name>A0A2K8PDM8_STRLA</name>
<proteinExistence type="predicted"/>
<dbReference type="AlphaFoldDB" id="A0A2K8PDM8"/>
<dbReference type="RefSeq" id="WP_051841020.1">
    <property type="nucleotide sequence ID" value="NZ_CP024985.1"/>
</dbReference>
<reference evidence="1 2" key="1">
    <citation type="submission" date="2017-11" db="EMBL/GenBank/DDBJ databases">
        <title>Complete genome sequence of Streptomyces lavendulae subsp. lavendulae CCM 3239 (formerly 'Streptomyces aureofaciens CCM 3239'), the producer of the angucycline-type antibiotic auricin.</title>
        <authorList>
            <person name="Busche T."/>
            <person name="Novakova R."/>
            <person name="Al'Dilaimi A."/>
            <person name="Homerova D."/>
            <person name="Feckova L."/>
            <person name="Rezuchova B."/>
            <person name="Mingyar E."/>
            <person name="Csolleiova D."/>
            <person name="Bekeova C."/>
            <person name="Winkler A."/>
            <person name="Sevcikova B."/>
            <person name="Kalinowski J."/>
            <person name="Kormanec J."/>
            <person name="Ruckert C."/>
        </authorList>
    </citation>
    <scope>NUCLEOTIDE SEQUENCE [LARGE SCALE GENOMIC DNA]</scope>
    <source>
        <strain evidence="1 2">CCM 3239</strain>
    </source>
</reference>
<dbReference type="Proteomes" id="UP000231791">
    <property type="component" value="Chromosome"/>
</dbReference>
<dbReference type="OrthoDB" id="3284019at2"/>
<keyword evidence="2" id="KW-1185">Reference proteome</keyword>
<dbReference type="EMBL" id="CP024985">
    <property type="protein sequence ID" value="ATZ24819.1"/>
    <property type="molecule type" value="Genomic_DNA"/>
</dbReference>
<organism evidence="1 2">
    <name type="scientific">Streptomyces lavendulae subsp. lavendulae</name>
    <dbReference type="NCBI Taxonomy" id="58340"/>
    <lineage>
        <taxon>Bacteria</taxon>
        <taxon>Bacillati</taxon>
        <taxon>Actinomycetota</taxon>
        <taxon>Actinomycetes</taxon>
        <taxon>Kitasatosporales</taxon>
        <taxon>Streptomycetaceae</taxon>
        <taxon>Streptomyces</taxon>
    </lineage>
</organism>
<sequence>MIGLVILAVMLLGGGFKWAKARRGAGKREESGHGGAAARAAVERGFVPADRLDTEHRAPVTADERAAVAAAGTGDWQACAAWLEAAGKDWDERIRRVQVLSELAAVEDQWLLAWRSAKPQDPTAAVVHADTAVQVAWNVRGSLSASQTTQEQFRIFHRLIAQAQEAAHEAQRLADPADPVPYMVEQPIAMALGYSHERYRELWTQITERDPKVLAAHTGALQYWCRKWRGSHEEAREFARASAAAGGPGDLLTLLPLYAHLEQEMATGDADPDVYYKQPEVVAAADAALADLAAARPDDPRAGRLRHVLAWVLYWQDRYEEALEQFRIVDGYIGAAPWTYVADRKARYLRVRDYCVSRVPEKA</sequence>
<dbReference type="GeneID" id="49384015"/>
<gene>
    <name evidence="1" type="ORF">SLAV_14825</name>
</gene>